<organism evidence="2 3">
    <name type="scientific">Populibacterium corticicola</name>
    <dbReference type="NCBI Taxonomy" id="1812826"/>
    <lineage>
        <taxon>Bacteria</taxon>
        <taxon>Bacillati</taxon>
        <taxon>Actinomycetota</taxon>
        <taxon>Actinomycetes</taxon>
        <taxon>Micrococcales</taxon>
        <taxon>Jonesiaceae</taxon>
        <taxon>Populibacterium</taxon>
    </lineage>
</organism>
<sequence length="97" mass="11120">MSDDNLLPKWAVDLTVQIAELNAKLSPHIDWVERNVKDHEIRLRSLERDHVPRDDYEKLAAKVDEIDAENDANAWLPKIVWAVIGAAIPILITFILK</sequence>
<evidence type="ECO:0000256" key="1">
    <source>
        <dbReference type="SAM" id="Phobius"/>
    </source>
</evidence>
<evidence type="ECO:0000313" key="2">
    <source>
        <dbReference type="EMBL" id="MFD2839321.1"/>
    </source>
</evidence>
<reference evidence="3" key="1">
    <citation type="journal article" date="2019" name="Int. J. Syst. Evol. Microbiol.">
        <title>The Global Catalogue of Microorganisms (GCM) 10K type strain sequencing project: providing services to taxonomists for standard genome sequencing and annotation.</title>
        <authorList>
            <consortium name="The Broad Institute Genomics Platform"/>
            <consortium name="The Broad Institute Genome Sequencing Center for Infectious Disease"/>
            <person name="Wu L."/>
            <person name="Ma J."/>
        </authorList>
    </citation>
    <scope>NUCLEOTIDE SEQUENCE [LARGE SCALE GENOMIC DNA]</scope>
    <source>
        <strain evidence="3">KCTC 33576</strain>
    </source>
</reference>
<dbReference type="EMBL" id="JBHUOP010000001">
    <property type="protein sequence ID" value="MFD2839321.1"/>
    <property type="molecule type" value="Genomic_DNA"/>
</dbReference>
<dbReference type="RefSeq" id="WP_377464774.1">
    <property type="nucleotide sequence ID" value="NZ_JBHUOP010000001.1"/>
</dbReference>
<evidence type="ECO:0008006" key="4">
    <source>
        <dbReference type="Google" id="ProtNLM"/>
    </source>
</evidence>
<name>A0ABW5XDP8_9MICO</name>
<protein>
    <recommendedName>
        <fullName evidence="4">DUF1640 domain-containing protein</fullName>
    </recommendedName>
</protein>
<gene>
    <name evidence="2" type="ORF">ACFSYH_01885</name>
</gene>
<proteinExistence type="predicted"/>
<feature type="transmembrane region" description="Helical" evidence="1">
    <location>
        <begin position="79"/>
        <end position="96"/>
    </location>
</feature>
<keyword evidence="1" id="KW-0812">Transmembrane</keyword>
<dbReference type="Proteomes" id="UP001597391">
    <property type="component" value="Unassembled WGS sequence"/>
</dbReference>
<comment type="caution">
    <text evidence="2">The sequence shown here is derived from an EMBL/GenBank/DDBJ whole genome shotgun (WGS) entry which is preliminary data.</text>
</comment>
<accession>A0ABW5XDP8</accession>
<keyword evidence="3" id="KW-1185">Reference proteome</keyword>
<evidence type="ECO:0000313" key="3">
    <source>
        <dbReference type="Proteomes" id="UP001597391"/>
    </source>
</evidence>
<keyword evidence="1" id="KW-0472">Membrane</keyword>
<keyword evidence="1" id="KW-1133">Transmembrane helix</keyword>